<dbReference type="InterPro" id="IPR030671">
    <property type="entry name" value="Sec61-beta/Sbh"/>
</dbReference>
<keyword evidence="13" id="KW-1185">Reference proteome</keyword>
<feature type="region of interest" description="Disordered" evidence="10">
    <location>
        <begin position="1"/>
        <end position="45"/>
    </location>
</feature>
<keyword evidence="6" id="KW-0653">Protein transport</keyword>
<evidence type="ECO:0000256" key="4">
    <source>
        <dbReference type="ARBA" id="ARBA00022692"/>
    </source>
</evidence>
<evidence type="ECO:0000256" key="2">
    <source>
        <dbReference type="ARBA" id="ARBA00006103"/>
    </source>
</evidence>
<comment type="caution">
    <text evidence="12">The sequence shown here is derived from an EMBL/GenBank/DDBJ whole genome shotgun (WGS) entry which is preliminary data.</text>
</comment>
<keyword evidence="9 11" id="KW-0472">Membrane</keyword>
<evidence type="ECO:0000256" key="1">
    <source>
        <dbReference type="ARBA" id="ARBA00004389"/>
    </source>
</evidence>
<sequence length="105" mass="11059">MAGDKPNPTQRPAPARGPGGGALQQRKRPARTASGGRRPQQQPGILRFYAEETPGLKIGPTTVLVMSVMFVGFVVLLHIYGKLTAVPDAVDEDPIMPETPGAEGA</sequence>
<feature type="transmembrane region" description="Helical" evidence="11">
    <location>
        <begin position="58"/>
        <end position="80"/>
    </location>
</feature>
<dbReference type="EMBL" id="CAKKNE010000001">
    <property type="protein sequence ID" value="CAH0364702.1"/>
    <property type="molecule type" value="Genomic_DNA"/>
</dbReference>
<evidence type="ECO:0000313" key="13">
    <source>
        <dbReference type="Proteomes" id="UP000789595"/>
    </source>
</evidence>
<evidence type="ECO:0000256" key="11">
    <source>
        <dbReference type="SAM" id="Phobius"/>
    </source>
</evidence>
<dbReference type="AlphaFoldDB" id="A0A8J2WQC4"/>
<proteinExistence type="inferred from homology"/>
<comment type="similarity">
    <text evidence="2">Belongs to the SEC61-beta family.</text>
</comment>
<reference evidence="12" key="1">
    <citation type="submission" date="2021-11" db="EMBL/GenBank/DDBJ databases">
        <authorList>
            <consortium name="Genoscope - CEA"/>
            <person name="William W."/>
        </authorList>
    </citation>
    <scope>NUCLEOTIDE SEQUENCE</scope>
</reference>
<evidence type="ECO:0000313" key="12">
    <source>
        <dbReference type="EMBL" id="CAH0364702.1"/>
    </source>
</evidence>
<evidence type="ECO:0008006" key="14">
    <source>
        <dbReference type="Google" id="ProtNLM"/>
    </source>
</evidence>
<gene>
    <name evidence="12" type="ORF">PECAL_1P10800</name>
</gene>
<organism evidence="12 13">
    <name type="scientific">Pelagomonas calceolata</name>
    <dbReference type="NCBI Taxonomy" id="35677"/>
    <lineage>
        <taxon>Eukaryota</taxon>
        <taxon>Sar</taxon>
        <taxon>Stramenopiles</taxon>
        <taxon>Ochrophyta</taxon>
        <taxon>Pelagophyceae</taxon>
        <taxon>Pelagomonadales</taxon>
        <taxon>Pelagomonadaceae</taxon>
        <taxon>Pelagomonas</taxon>
    </lineage>
</organism>
<evidence type="ECO:0000256" key="10">
    <source>
        <dbReference type="SAM" id="MobiDB-lite"/>
    </source>
</evidence>
<evidence type="ECO:0000256" key="3">
    <source>
        <dbReference type="ARBA" id="ARBA00022448"/>
    </source>
</evidence>
<dbReference type="InterPro" id="IPR016482">
    <property type="entry name" value="SecG/Sec61-beta/Sbh"/>
</dbReference>
<dbReference type="GO" id="GO:0006886">
    <property type="term" value="P:intracellular protein transport"/>
    <property type="evidence" value="ECO:0007669"/>
    <property type="project" value="InterPro"/>
</dbReference>
<evidence type="ECO:0000256" key="7">
    <source>
        <dbReference type="ARBA" id="ARBA00022989"/>
    </source>
</evidence>
<keyword evidence="5" id="KW-0256">Endoplasmic reticulum</keyword>
<comment type="subcellular location">
    <subcellularLocation>
        <location evidence="1">Endoplasmic reticulum membrane</location>
        <topology evidence="1">Single-pass membrane protein</topology>
    </subcellularLocation>
</comment>
<keyword evidence="3" id="KW-0813">Transport</keyword>
<keyword evidence="4 11" id="KW-0812">Transmembrane</keyword>
<dbReference type="PANTHER" id="PTHR13509">
    <property type="entry name" value="SEC61 SUBUNIT BETA"/>
    <property type="match status" value="1"/>
</dbReference>
<dbReference type="OrthoDB" id="5401193at2759"/>
<dbReference type="Pfam" id="PF03911">
    <property type="entry name" value="Sec61_beta"/>
    <property type="match status" value="1"/>
</dbReference>
<evidence type="ECO:0000256" key="9">
    <source>
        <dbReference type="ARBA" id="ARBA00023136"/>
    </source>
</evidence>
<accession>A0A8J2WQC4</accession>
<protein>
    <recommendedName>
        <fullName evidence="14">Protein transport protein Sec61 subunit beta</fullName>
    </recommendedName>
</protein>
<keyword evidence="8" id="KW-0811">Translocation</keyword>
<dbReference type="GO" id="GO:0005784">
    <property type="term" value="C:Sec61 translocon complex"/>
    <property type="evidence" value="ECO:0007669"/>
    <property type="project" value="InterPro"/>
</dbReference>
<keyword evidence="7 11" id="KW-1133">Transmembrane helix</keyword>
<evidence type="ECO:0000256" key="5">
    <source>
        <dbReference type="ARBA" id="ARBA00022824"/>
    </source>
</evidence>
<evidence type="ECO:0000256" key="6">
    <source>
        <dbReference type="ARBA" id="ARBA00022927"/>
    </source>
</evidence>
<evidence type="ECO:0000256" key="8">
    <source>
        <dbReference type="ARBA" id="ARBA00023010"/>
    </source>
</evidence>
<name>A0A8J2WQC4_9STRA</name>
<dbReference type="Proteomes" id="UP000789595">
    <property type="component" value="Unassembled WGS sequence"/>
</dbReference>